<proteinExistence type="predicted"/>
<gene>
    <name evidence="1" type="ORF">METZ01_LOCUS281893</name>
</gene>
<evidence type="ECO:0000313" key="1">
    <source>
        <dbReference type="EMBL" id="SVC29039.1"/>
    </source>
</evidence>
<dbReference type="AlphaFoldDB" id="A0A382KXH2"/>
<dbReference type="EMBL" id="UINC01083384">
    <property type="protein sequence ID" value="SVC29039.1"/>
    <property type="molecule type" value="Genomic_DNA"/>
</dbReference>
<feature type="non-terminal residue" evidence="1">
    <location>
        <position position="30"/>
    </location>
</feature>
<sequence length="30" mass="3518">MSALGYPHYRGYTGKSNLYEQKTYLVYSQV</sequence>
<name>A0A382KXH2_9ZZZZ</name>
<organism evidence="1">
    <name type="scientific">marine metagenome</name>
    <dbReference type="NCBI Taxonomy" id="408172"/>
    <lineage>
        <taxon>unclassified sequences</taxon>
        <taxon>metagenomes</taxon>
        <taxon>ecological metagenomes</taxon>
    </lineage>
</organism>
<accession>A0A382KXH2</accession>
<protein>
    <submittedName>
        <fullName evidence="1">Uncharacterized protein</fullName>
    </submittedName>
</protein>
<reference evidence="1" key="1">
    <citation type="submission" date="2018-05" db="EMBL/GenBank/DDBJ databases">
        <authorList>
            <person name="Lanie J.A."/>
            <person name="Ng W.-L."/>
            <person name="Kazmierczak K.M."/>
            <person name="Andrzejewski T.M."/>
            <person name="Davidsen T.M."/>
            <person name="Wayne K.J."/>
            <person name="Tettelin H."/>
            <person name="Glass J.I."/>
            <person name="Rusch D."/>
            <person name="Podicherti R."/>
            <person name="Tsui H.-C.T."/>
            <person name="Winkler M.E."/>
        </authorList>
    </citation>
    <scope>NUCLEOTIDE SEQUENCE</scope>
</reference>